<dbReference type="Pfam" id="PF01370">
    <property type="entry name" value="Epimerase"/>
    <property type="match status" value="1"/>
</dbReference>
<evidence type="ECO:0000313" key="3">
    <source>
        <dbReference type="EMBL" id="OGG20636.1"/>
    </source>
</evidence>
<dbReference type="Proteomes" id="UP000177092">
    <property type="component" value="Unassembled WGS sequence"/>
</dbReference>
<accession>A0A1F6A7P8</accession>
<sequence length="370" mass="41198">MNILVTGGAGFIGSFLVDKLVLLGHQVTIYDNLEPQVHQGKKPKYLNKDAEFIRADICDKDALGKALKSIHIVFHEAAMVGVGQSMYEVIKYTKVNELGTATLLDLIVNKHRDHIKKIIVAASMSEYGEGLYECGKCGRIKPQLRSEQQLKKKTWELKCSDCLSVLRPIPTSEDVPLNCNSIYAINKRVQEDMVLTLGKTFGIPAVALRYFNVYGPRQSLSNPYTGVAAIFISRIKAGKSPVIFEDGLQSRDFVSVHDIVSANIAVMESDKADYQVFNVGSGNKITIVGLAKLLIKIFGSNLTPEITNQFRTGDIRHCLADITKINKSLRWKPEVKYDEGIKELIEWSGEEDSKDYFDQANKILKAKGVI</sequence>
<comment type="caution">
    <text evidence="3">The sequence shown here is derived from an EMBL/GenBank/DDBJ whole genome shotgun (WGS) entry which is preliminary data.</text>
</comment>
<dbReference type="PRINTS" id="PR01713">
    <property type="entry name" value="NUCEPIMERASE"/>
</dbReference>
<dbReference type="InterPro" id="IPR036291">
    <property type="entry name" value="NAD(P)-bd_dom_sf"/>
</dbReference>
<organism evidence="3 4">
    <name type="scientific">Candidatus Gottesmanbacteria bacterium RIFCSPHIGHO2_02_FULL_40_13</name>
    <dbReference type="NCBI Taxonomy" id="1798384"/>
    <lineage>
        <taxon>Bacteria</taxon>
        <taxon>Candidatus Gottesmaniibacteriota</taxon>
    </lineage>
</organism>
<dbReference type="AlphaFoldDB" id="A0A1F6A7P8"/>
<gene>
    <name evidence="3" type="ORF">A3D03_03245</name>
</gene>
<protein>
    <recommendedName>
        <fullName evidence="2">NAD-dependent epimerase/dehydratase domain-containing protein</fullName>
    </recommendedName>
</protein>
<evidence type="ECO:0000259" key="2">
    <source>
        <dbReference type="Pfam" id="PF01370"/>
    </source>
</evidence>
<evidence type="ECO:0000256" key="1">
    <source>
        <dbReference type="ARBA" id="ARBA00007637"/>
    </source>
</evidence>
<dbReference type="PANTHER" id="PTHR43000">
    <property type="entry name" value="DTDP-D-GLUCOSE 4,6-DEHYDRATASE-RELATED"/>
    <property type="match status" value="1"/>
</dbReference>
<dbReference type="Gene3D" id="3.40.50.720">
    <property type="entry name" value="NAD(P)-binding Rossmann-like Domain"/>
    <property type="match status" value="1"/>
</dbReference>
<reference evidence="3 4" key="1">
    <citation type="journal article" date="2016" name="Nat. Commun.">
        <title>Thousands of microbial genomes shed light on interconnected biogeochemical processes in an aquifer system.</title>
        <authorList>
            <person name="Anantharaman K."/>
            <person name="Brown C.T."/>
            <person name="Hug L.A."/>
            <person name="Sharon I."/>
            <person name="Castelle C.J."/>
            <person name="Probst A.J."/>
            <person name="Thomas B.C."/>
            <person name="Singh A."/>
            <person name="Wilkins M.J."/>
            <person name="Karaoz U."/>
            <person name="Brodie E.L."/>
            <person name="Williams K.H."/>
            <person name="Hubbard S.S."/>
            <person name="Banfield J.F."/>
        </authorList>
    </citation>
    <scope>NUCLEOTIDE SEQUENCE [LARGE SCALE GENOMIC DNA]</scope>
</reference>
<evidence type="ECO:0000313" key="4">
    <source>
        <dbReference type="Proteomes" id="UP000177092"/>
    </source>
</evidence>
<dbReference type="EMBL" id="MFJN01000040">
    <property type="protein sequence ID" value="OGG20636.1"/>
    <property type="molecule type" value="Genomic_DNA"/>
</dbReference>
<proteinExistence type="inferred from homology"/>
<comment type="similarity">
    <text evidence="1">Belongs to the NAD(P)-dependent epimerase/dehydratase family.</text>
</comment>
<dbReference type="SUPFAM" id="SSF51735">
    <property type="entry name" value="NAD(P)-binding Rossmann-fold domains"/>
    <property type="match status" value="1"/>
</dbReference>
<dbReference type="STRING" id="1798384.A3D03_03245"/>
<name>A0A1F6A7P8_9BACT</name>
<dbReference type="InterPro" id="IPR001509">
    <property type="entry name" value="Epimerase_deHydtase"/>
</dbReference>
<feature type="domain" description="NAD-dependent epimerase/dehydratase" evidence="2">
    <location>
        <begin position="3"/>
        <end position="280"/>
    </location>
</feature>